<dbReference type="PROSITE" id="PS51257">
    <property type="entry name" value="PROKAR_LIPOPROTEIN"/>
    <property type="match status" value="1"/>
</dbReference>
<dbReference type="Proteomes" id="UP000626554">
    <property type="component" value="Unassembled WGS sequence"/>
</dbReference>
<keyword evidence="1" id="KW-1133">Transmembrane helix</keyword>
<name>A0ABX2Q4R3_9BACT</name>
<feature type="domain" description="Uncharacterized protein YyaB-like PH" evidence="2">
    <location>
        <begin position="54"/>
        <end position="127"/>
    </location>
</feature>
<evidence type="ECO:0000256" key="1">
    <source>
        <dbReference type="SAM" id="Phobius"/>
    </source>
</evidence>
<comment type="caution">
    <text evidence="3">The sequence shown here is derived from an EMBL/GenBank/DDBJ whole genome shotgun (WGS) entry which is preliminary data.</text>
</comment>
<keyword evidence="4" id="KW-1185">Reference proteome</keyword>
<protein>
    <submittedName>
        <fullName evidence="3">PH domain-containing protein</fullName>
    </submittedName>
</protein>
<accession>A0ABX2Q4R3</accession>
<dbReference type="EMBL" id="JABKAV010000043">
    <property type="protein sequence ID" value="NVO85828.1"/>
    <property type="molecule type" value="Genomic_DNA"/>
</dbReference>
<dbReference type="Pfam" id="PF06713">
    <property type="entry name" value="bPH_4"/>
    <property type="match status" value="1"/>
</dbReference>
<organism evidence="3 4">
    <name type="scientific">Hymenobacter terrestris</name>
    <dbReference type="NCBI Taxonomy" id="2748310"/>
    <lineage>
        <taxon>Bacteria</taxon>
        <taxon>Pseudomonadati</taxon>
        <taxon>Bacteroidota</taxon>
        <taxon>Cytophagia</taxon>
        <taxon>Cytophagales</taxon>
        <taxon>Hymenobacteraceae</taxon>
        <taxon>Hymenobacter</taxon>
    </lineage>
</organism>
<sequence>MKQIFPSAISWWLFGPIIALLIGCGIYAAAAQTWLDALVMLPALGFFYWLLRYTYYEVQPDAQLLRVVSGPFVWRVPIQNITSILPTHSPFSSPALSLDRLRVRYGKHDSVLISPADRVGFLAALLHLNPAIRHD</sequence>
<feature type="transmembrane region" description="Helical" evidence="1">
    <location>
        <begin position="34"/>
        <end position="51"/>
    </location>
</feature>
<dbReference type="RefSeq" id="WP_176900552.1">
    <property type="nucleotide sequence ID" value="NZ_JABKAV010000043.1"/>
</dbReference>
<keyword evidence="1" id="KW-0472">Membrane</keyword>
<evidence type="ECO:0000259" key="2">
    <source>
        <dbReference type="Pfam" id="PF06713"/>
    </source>
</evidence>
<reference evidence="3 4" key="1">
    <citation type="submission" date="2020-05" db="EMBL/GenBank/DDBJ databases">
        <title>Hymenobacter terrestris sp. nov. and Hymenobacter lapidiphilus sp. nov., isolated from regoliths in Antarctica.</title>
        <authorList>
            <person name="Sedlacek I."/>
            <person name="Pantucek R."/>
            <person name="Zeman M."/>
            <person name="Holochova P."/>
            <person name="Kralova S."/>
            <person name="Stankova E."/>
            <person name="Sedo O."/>
            <person name="Micenkova L."/>
            <person name="Svec P."/>
            <person name="Gupta V."/>
            <person name="Sood U."/>
            <person name="Korpole U.S."/>
            <person name="Lal R."/>
        </authorList>
    </citation>
    <scope>NUCLEOTIDE SEQUENCE [LARGE SCALE GENOMIC DNA]</scope>
    <source>
        <strain evidence="3 4">P5252</strain>
    </source>
</reference>
<evidence type="ECO:0000313" key="4">
    <source>
        <dbReference type="Proteomes" id="UP000626554"/>
    </source>
</evidence>
<gene>
    <name evidence="3" type="ORF">HW556_13140</name>
</gene>
<keyword evidence="1" id="KW-0812">Transmembrane</keyword>
<evidence type="ECO:0000313" key="3">
    <source>
        <dbReference type="EMBL" id="NVO85828.1"/>
    </source>
</evidence>
<dbReference type="InterPro" id="IPR009589">
    <property type="entry name" value="PH_YyaB-like"/>
</dbReference>
<feature type="transmembrane region" description="Helical" evidence="1">
    <location>
        <begin position="9"/>
        <end position="28"/>
    </location>
</feature>
<proteinExistence type="predicted"/>